<reference evidence="2 3" key="1">
    <citation type="submission" date="2015-09" db="EMBL/GenBank/DDBJ databases">
        <authorList>
            <consortium name="Pathogen Informatics"/>
        </authorList>
    </citation>
    <scope>NUCLEOTIDE SEQUENCE [LARGE SCALE GENOMIC DNA]</scope>
    <source>
        <strain evidence="2 3">2789STDY5834928</strain>
    </source>
</reference>
<proteinExistence type="predicted"/>
<sequence length="271" mass="29631">MAKKRIKNKNRIEAKSENKVLHGLAGSIEEALSEDPSEIEQDEVIVVDVPEHRHKGLAKKIAYFVVGLLIIVFAVVGAVNTVIAISGGIGRISNQTDLKEEFALYLYPVVATDPPSFEDASTLTQSTIIKIAVSKILLTGDTSNYETDTGVMYIPEFDVETAAKNVFGSSIEVKHQTVGHVQDLATYNSEKKVYIVADTNRIPNYYPVVSKISNVGETYTLTVDYYPPTVSIPGLVNEQVSSKSMTYVITKSGDKKIITSIALDKVTREDG</sequence>
<evidence type="ECO:0000313" key="3">
    <source>
        <dbReference type="Proteomes" id="UP000095662"/>
    </source>
</evidence>
<evidence type="ECO:0000256" key="1">
    <source>
        <dbReference type="SAM" id="Phobius"/>
    </source>
</evidence>
<name>A0A175AAB0_9FIRM</name>
<keyword evidence="1" id="KW-0812">Transmembrane</keyword>
<gene>
    <name evidence="2" type="ORF">ERS852540_02486</name>
</gene>
<keyword evidence="1" id="KW-1133">Transmembrane helix</keyword>
<organism evidence="2 3">
    <name type="scientific">[Eubacterium] siraeum</name>
    <dbReference type="NCBI Taxonomy" id="39492"/>
    <lineage>
        <taxon>Bacteria</taxon>
        <taxon>Bacillati</taxon>
        <taxon>Bacillota</taxon>
        <taxon>Clostridia</taxon>
        <taxon>Eubacteriales</taxon>
        <taxon>Oscillospiraceae</taxon>
        <taxon>Oscillospiraceae incertae sedis</taxon>
    </lineage>
</organism>
<protein>
    <submittedName>
        <fullName evidence="2">Uncharacterized protein</fullName>
    </submittedName>
</protein>
<dbReference type="Proteomes" id="UP000095662">
    <property type="component" value="Unassembled WGS sequence"/>
</dbReference>
<dbReference type="STRING" id="39492.ERS852540_02486"/>
<dbReference type="AlphaFoldDB" id="A0A175AAB0"/>
<accession>A0A175AAB0</accession>
<dbReference type="EMBL" id="CZBY01000029">
    <property type="protein sequence ID" value="CUQ92220.1"/>
    <property type="molecule type" value="Genomic_DNA"/>
</dbReference>
<feature type="transmembrane region" description="Helical" evidence="1">
    <location>
        <begin position="61"/>
        <end position="85"/>
    </location>
</feature>
<dbReference type="OrthoDB" id="1854534at2"/>
<keyword evidence="1" id="KW-0472">Membrane</keyword>
<evidence type="ECO:0000313" key="2">
    <source>
        <dbReference type="EMBL" id="CUQ92220.1"/>
    </source>
</evidence>